<accession>A0A5N4DUX8</accession>
<dbReference type="Proteomes" id="UP000299084">
    <property type="component" value="Unassembled WGS sequence"/>
</dbReference>
<protein>
    <submittedName>
        <fullName evidence="1">Uncharacterized protein</fullName>
    </submittedName>
</protein>
<evidence type="ECO:0000313" key="1">
    <source>
        <dbReference type="EMBL" id="KAB1274942.1"/>
    </source>
</evidence>
<name>A0A5N4DUX8_CAMDR</name>
<dbReference type="EMBL" id="JWIN03000009">
    <property type="protein sequence ID" value="KAB1274942.1"/>
    <property type="molecule type" value="Genomic_DNA"/>
</dbReference>
<gene>
    <name evidence="1" type="ORF">Cadr_000011602</name>
</gene>
<comment type="caution">
    <text evidence="1">The sequence shown here is derived from an EMBL/GenBank/DDBJ whole genome shotgun (WGS) entry which is preliminary data.</text>
</comment>
<reference evidence="1 2" key="1">
    <citation type="journal article" date="2019" name="Mol. Ecol. Resour.">
        <title>Improving Illumina assemblies with Hi-C and long reads: an example with the North African dromedary.</title>
        <authorList>
            <person name="Elbers J.P."/>
            <person name="Rogers M.F."/>
            <person name="Perelman P.L."/>
            <person name="Proskuryakova A.A."/>
            <person name="Serdyukova N.A."/>
            <person name="Johnson W.E."/>
            <person name="Horin P."/>
            <person name="Corander J."/>
            <person name="Murphy D."/>
            <person name="Burger P.A."/>
        </authorList>
    </citation>
    <scope>NUCLEOTIDE SEQUENCE [LARGE SCALE GENOMIC DNA]</scope>
    <source>
        <strain evidence="1">Drom800</strain>
        <tissue evidence="1">Blood</tissue>
    </source>
</reference>
<evidence type="ECO:0000313" key="2">
    <source>
        <dbReference type="Proteomes" id="UP000299084"/>
    </source>
</evidence>
<dbReference type="AlphaFoldDB" id="A0A5N4DUX8"/>
<sequence length="52" mass="6012">MFNFEETAILFSIVAAPFYIFSPTMHKVPISPHLISFCLFFSDTSHLIKDLF</sequence>
<organism evidence="1 2">
    <name type="scientific">Camelus dromedarius</name>
    <name type="common">Dromedary</name>
    <name type="synonym">Arabian camel</name>
    <dbReference type="NCBI Taxonomy" id="9838"/>
    <lineage>
        <taxon>Eukaryota</taxon>
        <taxon>Metazoa</taxon>
        <taxon>Chordata</taxon>
        <taxon>Craniata</taxon>
        <taxon>Vertebrata</taxon>
        <taxon>Euteleostomi</taxon>
        <taxon>Mammalia</taxon>
        <taxon>Eutheria</taxon>
        <taxon>Laurasiatheria</taxon>
        <taxon>Artiodactyla</taxon>
        <taxon>Tylopoda</taxon>
        <taxon>Camelidae</taxon>
        <taxon>Camelus</taxon>
    </lineage>
</organism>
<keyword evidence="2" id="KW-1185">Reference proteome</keyword>
<proteinExistence type="predicted"/>